<accession>A0A3M9NA58</accession>
<dbReference type="InterPro" id="IPR001478">
    <property type="entry name" value="PDZ"/>
</dbReference>
<dbReference type="AlphaFoldDB" id="A0A3M9NA58"/>
<comment type="caution">
    <text evidence="3">The sequence shown here is derived from an EMBL/GenBank/DDBJ whole genome shotgun (WGS) entry which is preliminary data.</text>
</comment>
<dbReference type="Pfam" id="PF04389">
    <property type="entry name" value="Peptidase_M28"/>
    <property type="match status" value="1"/>
</dbReference>
<dbReference type="EMBL" id="RJJR01000013">
    <property type="protein sequence ID" value="RNI34616.1"/>
    <property type="molecule type" value="Genomic_DNA"/>
</dbReference>
<dbReference type="Gene3D" id="2.30.42.10">
    <property type="match status" value="1"/>
</dbReference>
<dbReference type="GO" id="GO:0006508">
    <property type="term" value="P:proteolysis"/>
    <property type="evidence" value="ECO:0007669"/>
    <property type="project" value="InterPro"/>
</dbReference>
<feature type="domain" description="PDZ" evidence="2">
    <location>
        <begin position="498"/>
        <end position="563"/>
    </location>
</feature>
<evidence type="ECO:0000259" key="1">
    <source>
        <dbReference type="Pfam" id="PF04389"/>
    </source>
</evidence>
<dbReference type="PANTHER" id="PTHR12147">
    <property type="entry name" value="METALLOPEPTIDASE M28 FAMILY MEMBER"/>
    <property type="match status" value="1"/>
</dbReference>
<evidence type="ECO:0000313" key="3">
    <source>
        <dbReference type="EMBL" id="RNI34616.1"/>
    </source>
</evidence>
<sequence>MNLSYHLCEFPLILSSKKNNFMMKYLYIFFILLSVQAQAQKLKKAEKKIIDNLKTEITYLAGDQLQGRRAGSEGEKLAYEYLSGQFKAIGLIPKGDNNSYLQAFTIHEGKEILPATHFIINDTSLQAGKDFFPLIISGNGKAGGDVSPAFKEKGMPWFWDIKDILAQNKDNPHFDISESAKQQALNIQKKDASALIIFNSGNEDDDLHFDAKSKMESVNIPVVYLSKKMAAKYLSDNAANLTVDLQVEIGEKMSTAHNVIGYVDNGAPYTIILGAHYDHLGFGDDHNATDPGVHEIHNGADDNASGTAAVLELAKMVKDSKLKKNNFLFICFSGEELGLLGSKYFIEHPTVPPDAVNYMINMDMIGRLDDATKSLIIGGYGTSPEWSKILPEKTKSLNIKFDSTGIGPSDHTSFYLKNIPVLFFFTGMQKDYHKATDDADKINFTGELRVIQYIEDILKKTNNDEKIPFSKTKEPKMETAHFSVTLGFMPDYGYQGKGVRVDATVEGRNAEKIGMKNGDVITQIGDNQISDIYGYMEALGKFKKGDATTVTVLRGNQTLRFNVVF</sequence>
<dbReference type="SUPFAM" id="SSF50156">
    <property type="entry name" value="PDZ domain-like"/>
    <property type="match status" value="1"/>
</dbReference>
<feature type="domain" description="Peptidase M28" evidence="1">
    <location>
        <begin position="258"/>
        <end position="450"/>
    </location>
</feature>
<keyword evidence="3" id="KW-0378">Hydrolase</keyword>
<gene>
    <name evidence="3" type="ORF">EFY79_15715</name>
</gene>
<dbReference type="InterPro" id="IPR045175">
    <property type="entry name" value="M28_fam"/>
</dbReference>
<dbReference type="InterPro" id="IPR007484">
    <property type="entry name" value="Peptidase_M28"/>
</dbReference>
<dbReference type="PANTHER" id="PTHR12147:SF26">
    <property type="entry name" value="PEPTIDASE M28 DOMAIN-CONTAINING PROTEIN"/>
    <property type="match status" value="1"/>
</dbReference>
<dbReference type="SUPFAM" id="SSF53187">
    <property type="entry name" value="Zn-dependent exopeptidases"/>
    <property type="match status" value="1"/>
</dbReference>
<dbReference type="Gene3D" id="3.50.30.30">
    <property type="match status" value="1"/>
</dbReference>
<dbReference type="Proteomes" id="UP000267223">
    <property type="component" value="Unassembled WGS sequence"/>
</dbReference>
<evidence type="ECO:0000259" key="2">
    <source>
        <dbReference type="Pfam" id="PF13180"/>
    </source>
</evidence>
<dbReference type="InterPro" id="IPR036034">
    <property type="entry name" value="PDZ_sf"/>
</dbReference>
<name>A0A3M9NA58_9BACT</name>
<reference evidence="3 4" key="1">
    <citation type="submission" date="2018-11" db="EMBL/GenBank/DDBJ databases">
        <title>Draft genome sequence of Ferruginibacter sp. BO-59.</title>
        <authorList>
            <person name="Im W.T."/>
        </authorList>
    </citation>
    <scope>NUCLEOTIDE SEQUENCE [LARGE SCALE GENOMIC DNA]</scope>
    <source>
        <strain evidence="3 4">BO-59</strain>
    </source>
</reference>
<dbReference type="Gene3D" id="3.40.630.10">
    <property type="entry name" value="Zn peptidases"/>
    <property type="match status" value="1"/>
</dbReference>
<proteinExistence type="predicted"/>
<keyword evidence="4" id="KW-1185">Reference proteome</keyword>
<evidence type="ECO:0000313" key="4">
    <source>
        <dbReference type="Proteomes" id="UP000267223"/>
    </source>
</evidence>
<dbReference type="Pfam" id="PF13180">
    <property type="entry name" value="PDZ_2"/>
    <property type="match status" value="1"/>
</dbReference>
<protein>
    <submittedName>
        <fullName evidence="3">M20/M25/M40 family metallo-hydrolase</fullName>
    </submittedName>
</protein>
<dbReference type="GO" id="GO:0008235">
    <property type="term" value="F:metalloexopeptidase activity"/>
    <property type="evidence" value="ECO:0007669"/>
    <property type="project" value="InterPro"/>
</dbReference>
<organism evidence="3 4">
    <name type="scientific">Hanamia caeni</name>
    <dbReference type="NCBI Taxonomy" id="2294116"/>
    <lineage>
        <taxon>Bacteria</taxon>
        <taxon>Pseudomonadati</taxon>
        <taxon>Bacteroidota</taxon>
        <taxon>Chitinophagia</taxon>
        <taxon>Chitinophagales</taxon>
        <taxon>Chitinophagaceae</taxon>
        <taxon>Hanamia</taxon>
    </lineage>
</organism>